<dbReference type="Gene3D" id="3.30.420.80">
    <property type="entry name" value="Ribosomal protein S11"/>
    <property type="match status" value="1"/>
</dbReference>
<keyword evidence="3" id="KW-0689">Ribosomal protein</keyword>
<gene>
    <name evidence="8" type="ORF">BABINDRAFT_161589</name>
</gene>
<dbReference type="GO" id="GO:1990904">
    <property type="term" value="C:ribonucleoprotein complex"/>
    <property type="evidence" value="ECO:0007669"/>
    <property type="project" value="UniProtKB-KW"/>
</dbReference>
<evidence type="ECO:0000256" key="1">
    <source>
        <dbReference type="ARBA" id="ARBA00004173"/>
    </source>
</evidence>
<dbReference type="Proteomes" id="UP000094336">
    <property type="component" value="Unassembled WGS sequence"/>
</dbReference>
<dbReference type="EMBL" id="KV454431">
    <property type="protein sequence ID" value="ODQ79923.1"/>
    <property type="molecule type" value="Genomic_DNA"/>
</dbReference>
<proteinExistence type="inferred from homology"/>
<accession>A0A1E3QQG4</accession>
<keyword evidence="5" id="KW-0687">Ribonucleoprotein</keyword>
<keyword evidence="9" id="KW-1185">Reference proteome</keyword>
<evidence type="ECO:0000256" key="6">
    <source>
        <dbReference type="ARBA" id="ARBA00037226"/>
    </source>
</evidence>
<evidence type="ECO:0000256" key="7">
    <source>
        <dbReference type="ARBA" id="ARBA00070326"/>
    </source>
</evidence>
<dbReference type="GO" id="GO:0006412">
    <property type="term" value="P:translation"/>
    <property type="evidence" value="ECO:0007669"/>
    <property type="project" value="InterPro"/>
</dbReference>
<dbReference type="GeneID" id="30146744"/>
<evidence type="ECO:0000313" key="9">
    <source>
        <dbReference type="Proteomes" id="UP000094336"/>
    </source>
</evidence>
<evidence type="ECO:0000256" key="3">
    <source>
        <dbReference type="ARBA" id="ARBA00022980"/>
    </source>
</evidence>
<dbReference type="PIRSF" id="PIRSF002131">
    <property type="entry name" value="Ribosomal_S11"/>
    <property type="match status" value="1"/>
</dbReference>
<comment type="similarity">
    <text evidence="2">Belongs to the universal ribosomal protein uS11 family.</text>
</comment>
<comment type="subcellular location">
    <subcellularLocation>
        <location evidence="1">Mitochondrion</location>
    </subcellularLocation>
</comment>
<dbReference type="AlphaFoldDB" id="A0A1E3QQG4"/>
<dbReference type="InterPro" id="IPR036967">
    <property type="entry name" value="Ribosomal_uS11_sf"/>
</dbReference>
<dbReference type="Pfam" id="PF00411">
    <property type="entry name" value="Ribosomal_S11"/>
    <property type="match status" value="1"/>
</dbReference>
<evidence type="ECO:0000256" key="2">
    <source>
        <dbReference type="ARBA" id="ARBA00006194"/>
    </source>
</evidence>
<dbReference type="GO" id="GO:0005840">
    <property type="term" value="C:ribosome"/>
    <property type="evidence" value="ECO:0007669"/>
    <property type="project" value="UniProtKB-KW"/>
</dbReference>
<dbReference type="GO" id="GO:0005739">
    <property type="term" value="C:mitochondrion"/>
    <property type="evidence" value="ECO:0007669"/>
    <property type="project" value="UniProtKB-SubCell"/>
</dbReference>
<dbReference type="FunFam" id="3.30.420.80:FF:000011">
    <property type="entry name" value="37S ribosomal protein S18, mitochondrial"/>
    <property type="match status" value="1"/>
</dbReference>
<evidence type="ECO:0000256" key="5">
    <source>
        <dbReference type="ARBA" id="ARBA00023274"/>
    </source>
</evidence>
<comment type="function">
    <text evidence="6">Component of the mitochondrial ribosome (mitoribosome), a dedicated translation machinery responsible for the synthesis of mitochondrial genome-encoded proteins, including at least some of the essential transmembrane subunits of the mitochondrial respiratory chain. The mitoribosomes are attached to the mitochondrial inner membrane and translation products are cotranslationally integrated into the membrane.</text>
</comment>
<dbReference type="SUPFAM" id="SSF53137">
    <property type="entry name" value="Translational machinery components"/>
    <property type="match status" value="1"/>
</dbReference>
<organism evidence="8 9">
    <name type="scientific">Babjeviella inositovora NRRL Y-12698</name>
    <dbReference type="NCBI Taxonomy" id="984486"/>
    <lineage>
        <taxon>Eukaryota</taxon>
        <taxon>Fungi</taxon>
        <taxon>Dikarya</taxon>
        <taxon>Ascomycota</taxon>
        <taxon>Saccharomycotina</taxon>
        <taxon>Pichiomycetes</taxon>
        <taxon>Serinales incertae sedis</taxon>
        <taxon>Babjeviella</taxon>
    </lineage>
</organism>
<evidence type="ECO:0000313" key="8">
    <source>
        <dbReference type="EMBL" id="ODQ79923.1"/>
    </source>
</evidence>
<dbReference type="PANTHER" id="PTHR11759">
    <property type="entry name" value="40S RIBOSOMAL PROTEIN S14/30S RIBOSOMAL PROTEIN S11"/>
    <property type="match status" value="1"/>
</dbReference>
<dbReference type="OrthoDB" id="1654884at2759"/>
<evidence type="ECO:0000256" key="4">
    <source>
        <dbReference type="ARBA" id="ARBA00023128"/>
    </source>
</evidence>
<name>A0A1E3QQG4_9ASCO</name>
<dbReference type="RefSeq" id="XP_018985251.1">
    <property type="nucleotide sequence ID" value="XM_019128891.1"/>
</dbReference>
<dbReference type="InterPro" id="IPR001971">
    <property type="entry name" value="Ribosomal_uS11"/>
</dbReference>
<dbReference type="STRING" id="984486.A0A1E3QQG4"/>
<sequence length="130" mass="14917">MTLTAEIEDLNFLERKAGLTYNQKVLYYLTLQEKVVMSHATGHFGFRKSQRGEYEAAFQTAASFFKKMEEKGCLDKPLELVLSEFGKGRQAFIAALEGKEGNKIRDNIIRVSDHTKIKFGGNRSPRRRRL</sequence>
<keyword evidence="4" id="KW-0496">Mitochondrion</keyword>
<protein>
    <recommendedName>
        <fullName evidence="7">Small ribosomal subunit protein uS11m</fullName>
    </recommendedName>
</protein>
<dbReference type="GO" id="GO:0003735">
    <property type="term" value="F:structural constituent of ribosome"/>
    <property type="evidence" value="ECO:0007669"/>
    <property type="project" value="InterPro"/>
</dbReference>
<reference evidence="9" key="1">
    <citation type="submission" date="2016-05" db="EMBL/GenBank/DDBJ databases">
        <title>Comparative genomics of biotechnologically important yeasts.</title>
        <authorList>
            <consortium name="DOE Joint Genome Institute"/>
            <person name="Riley R."/>
            <person name="Haridas S."/>
            <person name="Wolfe K.H."/>
            <person name="Lopes M.R."/>
            <person name="Hittinger C.T."/>
            <person name="Goker M."/>
            <person name="Salamov A."/>
            <person name="Wisecaver J."/>
            <person name="Long T.M."/>
            <person name="Aerts A.L."/>
            <person name="Barry K."/>
            <person name="Choi C."/>
            <person name="Clum A."/>
            <person name="Coughlan A.Y."/>
            <person name="Deshpande S."/>
            <person name="Douglass A.P."/>
            <person name="Hanson S.J."/>
            <person name="Klenk H.-P."/>
            <person name="Labutti K."/>
            <person name="Lapidus A."/>
            <person name="Lindquist E."/>
            <person name="Lipzen A."/>
            <person name="Meier-Kolthoff J.P."/>
            <person name="Ohm R.A."/>
            <person name="Otillar R.P."/>
            <person name="Pangilinan J."/>
            <person name="Peng Y."/>
            <person name="Rokas A."/>
            <person name="Rosa C.A."/>
            <person name="Scheuner C."/>
            <person name="Sibirny A.A."/>
            <person name="Slot J.C."/>
            <person name="Stielow J.B."/>
            <person name="Sun H."/>
            <person name="Kurtzman C.P."/>
            <person name="Blackwell M."/>
            <person name="Grigoriev I.V."/>
            <person name="Jeffries T.W."/>
        </authorList>
    </citation>
    <scope>NUCLEOTIDE SEQUENCE [LARGE SCALE GENOMIC DNA]</scope>
    <source>
        <strain evidence="9">NRRL Y-12698</strain>
    </source>
</reference>